<dbReference type="Pfam" id="PF00170">
    <property type="entry name" value="bZIP_1"/>
    <property type="match status" value="1"/>
</dbReference>
<evidence type="ECO:0000256" key="3">
    <source>
        <dbReference type="ARBA" id="ARBA00023125"/>
    </source>
</evidence>
<protein>
    <submittedName>
        <fullName evidence="8">Transcription factor AP-1-like</fullName>
    </submittedName>
</protein>
<dbReference type="PANTHER" id="PTHR11462">
    <property type="entry name" value="JUN TRANSCRIPTION FACTOR-RELATED"/>
    <property type="match status" value="1"/>
</dbReference>
<proteinExistence type="inferred from homology"/>
<keyword evidence="2" id="KW-0805">Transcription regulation</keyword>
<keyword evidence="7" id="KW-1185">Reference proteome</keyword>
<dbReference type="PROSITE" id="PS00036">
    <property type="entry name" value="BZIP_BASIC"/>
    <property type="match status" value="1"/>
</dbReference>
<evidence type="ECO:0000256" key="1">
    <source>
        <dbReference type="ARBA" id="ARBA00006882"/>
    </source>
</evidence>
<organism evidence="7 8">
    <name type="scientific">Limulus polyphemus</name>
    <name type="common">Atlantic horseshoe crab</name>
    <dbReference type="NCBI Taxonomy" id="6850"/>
    <lineage>
        <taxon>Eukaryota</taxon>
        <taxon>Metazoa</taxon>
        <taxon>Ecdysozoa</taxon>
        <taxon>Arthropoda</taxon>
        <taxon>Chelicerata</taxon>
        <taxon>Merostomata</taxon>
        <taxon>Xiphosura</taxon>
        <taxon>Limulidae</taxon>
        <taxon>Limulus</taxon>
    </lineage>
</organism>
<evidence type="ECO:0000256" key="5">
    <source>
        <dbReference type="SAM" id="Coils"/>
    </source>
</evidence>
<dbReference type="InterPro" id="IPR046347">
    <property type="entry name" value="bZIP_sf"/>
</dbReference>
<name>A0ABM1BJB7_LIMPO</name>
<accession>A0ABM1BJB7</accession>
<dbReference type="InterPro" id="IPR005643">
    <property type="entry name" value="JNK"/>
</dbReference>
<gene>
    <name evidence="8" type="primary">LOC106467336</name>
</gene>
<reference evidence="8" key="1">
    <citation type="submission" date="2025-08" db="UniProtKB">
        <authorList>
            <consortium name="RefSeq"/>
        </authorList>
    </citation>
    <scope>IDENTIFICATION</scope>
    <source>
        <tissue evidence="8">Muscle</tissue>
    </source>
</reference>
<evidence type="ECO:0000256" key="4">
    <source>
        <dbReference type="ARBA" id="ARBA00023163"/>
    </source>
</evidence>
<sequence>MAGLVMEATFYDEAPTRHMSDIRMLKRNMTLDFDSVKNNSRQKFDPLLTSPDLKMLKLSTPELERFITQNGGVNSTSTPSQFFPKSVTEEQDQYARGFVEALNHLHQSTAPSAGNIVPQPVPTDSMSLPSVTAVSNSTCTMLPCQPPALTQPNVTLAVSDCMQPSALDPALCATTSAQHYTVNSNVGYPICRTATTTVATSGRYFSGLVKDEPQTVPSLGQSPPPMSPIDMQDQERIKLERKRLRNRIAASKCRRRKLERIAKLEDKVTMMKGENSELGAIVNKLREQVASLKQQVLEHVNSGCQIMNSNVMCF</sequence>
<dbReference type="SUPFAM" id="SSF57959">
    <property type="entry name" value="Leucine zipper domain"/>
    <property type="match status" value="1"/>
</dbReference>
<comment type="similarity">
    <text evidence="1">Belongs to the bZIP family. Jun subfamily.</text>
</comment>
<dbReference type="InterPro" id="IPR002112">
    <property type="entry name" value="Leuzip_Jun"/>
</dbReference>
<dbReference type="CDD" id="cd14696">
    <property type="entry name" value="bZIP_Jun"/>
    <property type="match status" value="1"/>
</dbReference>
<dbReference type="PANTHER" id="PTHR11462:SF35">
    <property type="entry name" value="TRANSCRIPTION FACTOR JRA"/>
    <property type="match status" value="1"/>
</dbReference>
<dbReference type="Proteomes" id="UP000694941">
    <property type="component" value="Unplaced"/>
</dbReference>
<evidence type="ECO:0000313" key="7">
    <source>
        <dbReference type="Proteomes" id="UP000694941"/>
    </source>
</evidence>
<dbReference type="PROSITE" id="PS50217">
    <property type="entry name" value="BZIP"/>
    <property type="match status" value="1"/>
</dbReference>
<dbReference type="PRINTS" id="PR00043">
    <property type="entry name" value="LEUZIPPRJUN"/>
</dbReference>
<keyword evidence="3" id="KW-0238">DNA-binding</keyword>
<dbReference type="SMART" id="SM00338">
    <property type="entry name" value="BRLZ"/>
    <property type="match status" value="1"/>
</dbReference>
<evidence type="ECO:0000259" key="6">
    <source>
        <dbReference type="PROSITE" id="PS50217"/>
    </source>
</evidence>
<evidence type="ECO:0000256" key="2">
    <source>
        <dbReference type="ARBA" id="ARBA00023015"/>
    </source>
</evidence>
<keyword evidence="4" id="KW-0804">Transcription</keyword>
<dbReference type="Gene3D" id="1.20.5.170">
    <property type="match status" value="1"/>
</dbReference>
<keyword evidence="5" id="KW-0175">Coiled coil</keyword>
<dbReference type="InterPro" id="IPR050946">
    <property type="entry name" value="AP-1_TF_bZIP"/>
</dbReference>
<dbReference type="InterPro" id="IPR004827">
    <property type="entry name" value="bZIP"/>
</dbReference>
<dbReference type="Pfam" id="PF03957">
    <property type="entry name" value="Jun"/>
    <property type="match status" value="1"/>
</dbReference>
<dbReference type="GeneID" id="106467336"/>
<feature type="domain" description="BZIP" evidence="6">
    <location>
        <begin position="236"/>
        <end position="299"/>
    </location>
</feature>
<evidence type="ECO:0000313" key="8">
    <source>
        <dbReference type="RefSeq" id="XP_013783135.1"/>
    </source>
</evidence>
<dbReference type="RefSeq" id="XP_013783135.1">
    <property type="nucleotide sequence ID" value="XM_013927681.2"/>
</dbReference>
<feature type="coiled-coil region" evidence="5">
    <location>
        <begin position="241"/>
        <end position="302"/>
    </location>
</feature>